<evidence type="ECO:0000313" key="1">
    <source>
        <dbReference type="EMBL" id="GAI91534.1"/>
    </source>
</evidence>
<name>X1UGT0_9ZZZZ</name>
<gene>
    <name evidence="1" type="ORF">S12H4_34523</name>
</gene>
<comment type="caution">
    <text evidence="1">The sequence shown here is derived from an EMBL/GenBank/DDBJ whole genome shotgun (WGS) entry which is preliminary data.</text>
</comment>
<protein>
    <submittedName>
        <fullName evidence="1">Uncharacterized protein</fullName>
    </submittedName>
</protein>
<sequence length="79" mass="8767">TLIHYAGRESHRRAIVFVVFSGYNNDIVPLPIDEAVPLISDQGAEGDVVIRNISGKRMRDISRTTPVMEVNMDLTKDGV</sequence>
<dbReference type="AlphaFoldDB" id="X1UGT0"/>
<accession>X1UGT0</accession>
<dbReference type="EMBL" id="BARW01020432">
    <property type="protein sequence ID" value="GAI91534.1"/>
    <property type="molecule type" value="Genomic_DNA"/>
</dbReference>
<reference evidence="1" key="1">
    <citation type="journal article" date="2014" name="Front. Microbiol.">
        <title>High frequency of phylogenetically diverse reductive dehalogenase-homologous genes in deep subseafloor sedimentary metagenomes.</title>
        <authorList>
            <person name="Kawai M."/>
            <person name="Futagami T."/>
            <person name="Toyoda A."/>
            <person name="Takaki Y."/>
            <person name="Nishi S."/>
            <person name="Hori S."/>
            <person name="Arai W."/>
            <person name="Tsubouchi T."/>
            <person name="Morono Y."/>
            <person name="Uchiyama I."/>
            <person name="Ito T."/>
            <person name="Fujiyama A."/>
            <person name="Inagaki F."/>
            <person name="Takami H."/>
        </authorList>
    </citation>
    <scope>NUCLEOTIDE SEQUENCE</scope>
    <source>
        <strain evidence="1">Expedition CK06-06</strain>
    </source>
</reference>
<feature type="non-terminal residue" evidence="1">
    <location>
        <position position="1"/>
    </location>
</feature>
<organism evidence="1">
    <name type="scientific">marine sediment metagenome</name>
    <dbReference type="NCBI Taxonomy" id="412755"/>
    <lineage>
        <taxon>unclassified sequences</taxon>
        <taxon>metagenomes</taxon>
        <taxon>ecological metagenomes</taxon>
    </lineage>
</organism>
<proteinExistence type="predicted"/>